<feature type="repeat" description="ANK" evidence="3">
    <location>
        <begin position="104"/>
        <end position="136"/>
    </location>
</feature>
<dbReference type="SMART" id="SM00248">
    <property type="entry name" value="ANK"/>
    <property type="match status" value="18"/>
</dbReference>
<dbReference type="PROSITE" id="PS50297">
    <property type="entry name" value="ANK_REP_REGION"/>
    <property type="match status" value="14"/>
</dbReference>
<dbReference type="PRINTS" id="PR01415">
    <property type="entry name" value="ANKYRIN"/>
</dbReference>
<dbReference type="Gene3D" id="3.90.228.10">
    <property type="match status" value="1"/>
</dbReference>
<dbReference type="SMART" id="SM00454">
    <property type="entry name" value="SAM"/>
    <property type="match status" value="1"/>
</dbReference>
<keyword evidence="4" id="KW-0808">Transferase</keyword>
<dbReference type="Pfam" id="PF00023">
    <property type="entry name" value="Ank"/>
    <property type="match status" value="4"/>
</dbReference>
<feature type="repeat" description="ANK" evidence="3">
    <location>
        <begin position="697"/>
        <end position="729"/>
    </location>
</feature>
<dbReference type="PANTHER" id="PTHR24198:SF165">
    <property type="entry name" value="ANKYRIN REPEAT-CONTAINING PROTEIN-RELATED"/>
    <property type="match status" value="1"/>
</dbReference>
<dbReference type="InterPro" id="IPR001660">
    <property type="entry name" value="SAM"/>
</dbReference>
<dbReference type="Gene3D" id="1.10.150.50">
    <property type="entry name" value="Transcription Factor, Ets-1"/>
    <property type="match status" value="1"/>
</dbReference>
<dbReference type="PROSITE" id="PS50088">
    <property type="entry name" value="ANK_REPEAT"/>
    <property type="match status" value="15"/>
</dbReference>
<dbReference type="PANTHER" id="PTHR24198">
    <property type="entry name" value="ANKYRIN REPEAT AND PROTEIN KINASE DOMAIN-CONTAINING PROTEIN"/>
    <property type="match status" value="1"/>
</dbReference>
<evidence type="ECO:0000256" key="1">
    <source>
        <dbReference type="ARBA" id="ARBA00022737"/>
    </source>
</evidence>
<dbReference type="Pfam" id="PF12796">
    <property type="entry name" value="Ank_2"/>
    <property type="match status" value="4"/>
</dbReference>
<proteinExistence type="predicted"/>
<protein>
    <recommendedName>
        <fullName evidence="4">Poly [ADP-ribose] polymerase</fullName>
        <shortName evidence="4">PARP</shortName>
        <ecNumber evidence="4">2.4.2.-</ecNumber>
    </recommendedName>
</protein>
<dbReference type="GO" id="GO:0005737">
    <property type="term" value="C:cytoplasm"/>
    <property type="evidence" value="ECO:0007669"/>
    <property type="project" value="TreeGrafter"/>
</dbReference>
<dbReference type="FunFam" id="1.25.40.20:FF:000356">
    <property type="entry name" value="Poly [ADP-ribose] polymerase"/>
    <property type="match status" value="1"/>
</dbReference>
<evidence type="ECO:0000313" key="8">
    <source>
        <dbReference type="Proteomes" id="UP001107558"/>
    </source>
</evidence>
<feature type="repeat" description="ANK" evidence="3">
    <location>
        <begin position="730"/>
        <end position="762"/>
    </location>
</feature>
<dbReference type="InterPro" id="IPR013761">
    <property type="entry name" value="SAM/pointed_sf"/>
</dbReference>
<dbReference type="FunFam" id="3.90.228.10:FF:000001">
    <property type="entry name" value="Poly [ADP-ribose] polymerase tankyrase-2"/>
    <property type="match status" value="1"/>
</dbReference>
<dbReference type="AlphaFoldDB" id="A0A9J6CDT2"/>
<feature type="repeat" description="ANK" evidence="3">
    <location>
        <begin position="664"/>
        <end position="696"/>
    </location>
</feature>
<feature type="domain" description="PARP catalytic" evidence="6">
    <location>
        <begin position="934"/>
        <end position="1139"/>
    </location>
</feature>
<feature type="repeat" description="ANK" evidence="3">
    <location>
        <begin position="191"/>
        <end position="223"/>
    </location>
</feature>
<dbReference type="InterPro" id="IPR012317">
    <property type="entry name" value="Poly(ADP-ribose)pol_cat_dom"/>
</dbReference>
<dbReference type="EMBL" id="JADBJN010000001">
    <property type="protein sequence ID" value="KAG5680085.1"/>
    <property type="molecule type" value="Genomic_DNA"/>
</dbReference>
<dbReference type="Pfam" id="PF07647">
    <property type="entry name" value="SAM_2"/>
    <property type="match status" value="1"/>
</dbReference>
<feature type="repeat" description="ANK" evidence="3">
    <location>
        <begin position="257"/>
        <end position="289"/>
    </location>
</feature>
<comment type="caution">
    <text evidence="7">The sequence shown here is derived from an EMBL/GenBank/DDBJ whole genome shotgun (WGS) entry which is preliminary data.</text>
</comment>
<feature type="repeat" description="ANK" evidence="3">
    <location>
        <begin position="38"/>
        <end position="70"/>
    </location>
</feature>
<dbReference type="FunFam" id="1.25.40.20:FF:000009">
    <property type="entry name" value="Poly [ADP-ribose] polymerase"/>
    <property type="match status" value="1"/>
</dbReference>
<evidence type="ECO:0000259" key="5">
    <source>
        <dbReference type="PROSITE" id="PS50105"/>
    </source>
</evidence>
<dbReference type="CDD" id="cd01438">
    <property type="entry name" value="tankyrase_like"/>
    <property type="match status" value="1"/>
</dbReference>
<dbReference type="SUPFAM" id="SSF47769">
    <property type="entry name" value="SAM/Pointed domain"/>
    <property type="match status" value="1"/>
</dbReference>
<feature type="repeat" description="ANK" evidence="3">
    <location>
        <begin position="579"/>
        <end position="611"/>
    </location>
</feature>
<feature type="repeat" description="ANK" evidence="3">
    <location>
        <begin position="379"/>
        <end position="411"/>
    </location>
</feature>
<keyword evidence="1" id="KW-0677">Repeat</keyword>
<dbReference type="EC" id="2.4.2.-" evidence="4"/>
<evidence type="ECO:0000256" key="2">
    <source>
        <dbReference type="ARBA" id="ARBA00023043"/>
    </source>
</evidence>
<organism evidence="7 8">
    <name type="scientific">Polypedilum vanderplanki</name>
    <name type="common">Sleeping chironomid midge</name>
    <dbReference type="NCBI Taxonomy" id="319348"/>
    <lineage>
        <taxon>Eukaryota</taxon>
        <taxon>Metazoa</taxon>
        <taxon>Ecdysozoa</taxon>
        <taxon>Arthropoda</taxon>
        <taxon>Hexapoda</taxon>
        <taxon>Insecta</taxon>
        <taxon>Pterygota</taxon>
        <taxon>Neoptera</taxon>
        <taxon>Endopterygota</taxon>
        <taxon>Diptera</taxon>
        <taxon>Nematocera</taxon>
        <taxon>Chironomoidea</taxon>
        <taxon>Chironomidae</taxon>
        <taxon>Chironominae</taxon>
        <taxon>Polypedilum</taxon>
        <taxon>Polypedilum</taxon>
    </lineage>
</organism>
<reference evidence="7" key="1">
    <citation type="submission" date="2021-03" db="EMBL/GenBank/DDBJ databases">
        <title>Chromosome level genome of the anhydrobiotic midge Polypedilum vanderplanki.</title>
        <authorList>
            <person name="Yoshida Y."/>
            <person name="Kikawada T."/>
            <person name="Gusev O."/>
        </authorList>
    </citation>
    <scope>NUCLEOTIDE SEQUENCE</scope>
    <source>
        <strain evidence="7">NIAS01</strain>
        <tissue evidence="7">Whole body or cell culture</tissue>
    </source>
</reference>
<dbReference type="GO" id="GO:0003950">
    <property type="term" value="F:NAD+ poly-ADP-ribosyltransferase activity"/>
    <property type="evidence" value="ECO:0007669"/>
    <property type="project" value="UniProtKB-UniRule"/>
</dbReference>
<feature type="repeat" description="ANK" evidence="3">
    <location>
        <begin position="513"/>
        <end position="545"/>
    </location>
</feature>
<dbReference type="InterPro" id="IPR002110">
    <property type="entry name" value="Ankyrin_rpt"/>
</dbReference>
<dbReference type="InterPro" id="IPR036770">
    <property type="entry name" value="Ankyrin_rpt-contain_sf"/>
</dbReference>
<dbReference type="Pfam" id="PF13857">
    <property type="entry name" value="Ank_5"/>
    <property type="match status" value="2"/>
</dbReference>
<dbReference type="OrthoDB" id="4772757at2759"/>
<evidence type="ECO:0000313" key="7">
    <source>
        <dbReference type="EMBL" id="KAG5680085.1"/>
    </source>
</evidence>
<name>A0A9J6CDT2_POLVA</name>
<keyword evidence="4" id="KW-0328">Glycosyltransferase</keyword>
<feature type="repeat" description="ANK" evidence="3">
    <location>
        <begin position="71"/>
        <end position="103"/>
    </location>
</feature>
<sequence length="1149" mass="126709">MTDSNLSEFFEACKSGDLIKVKKLLTSVNVNEIDLKGRRSTALHFASGYGRKNVVEYLLANGANISSRDDGGLNPLHNACSFGHQDVVQILLDAGADPNSCDNWGFSALHEASGKGKIDVCLALLRHGGNVNLRNSEGKTPIDLADDNTKLILTGEYKKDELLEAARSGDEQKLLELLNPLNVNSHASDGRRSTPLHLASGYNRVKIVQILLQNNADVHAKDKGGLVPLHNSSSYGHFEVSQLLIKAGANVNASDLWQFTPLHEAASKSRIEVCSLLISEGADINFLNCHNKSPLDLAPRDLQERMTYEYKGIQLLNACRECDITRVKKFLHTQTITFAHPFTGDTCLHVIAVSAYPKRKQILEFLIRKGAQINTKNKDYLTPLHLSTKFSNYDIMDALIRNGANINCVDSFGETCLHMAAREDDVQAVRLLLSHSADLSVVSLQGYTPAQLAKENALKIFREEKKGIKDSQEMASDLETQFLEASKSGDLATVKKVISLNPRIINCRDTEGRNSTALHFASGYNRVAVVEYLLENGADVHAKDKGGLVCLHNSSSYGHLEVSQLLIKAGANVNASDLWQFTPLHEASAKGKYEIVKLLLKHGADPKLKNRDNATPLDLAKDQEIADLLRGNAALLDAAKKGDLARVQKLLTPDNINCRDSQGRNSTPLHLASGYNNYEVVEYLLENGANVNAVDKGGLISLHNASSFGHLEIAAILIKYNTHIDATDKWGFTPLHEAAQKGRTQLCSLLLAHGANPFLKNQENQTAYDLATAEDVKSLLQDAMFARQPLSLSTSTCLPVAIAESSVELVTLPSGNQVELPIMMPLSARSCLSPIQGIESNVDGVCEEKNAQSDYTDVSSFLSKLKLEHLSDLFEQEQITLEILAEMGHEDLKAVGVTAYGYRHKILKGIATMRASRGFSFSTTPPATVLIDLLPNDKEYLLVEDEMQSTIRQHQRDNGNMGGIFNRYNIVRIQKIQNPKLWRKYVHRRSEIADENNNQYNEKFLFHGSPFINAIIQKGFDERHAYIGGMFGAGLYFAENSSKSNQYVYGIGGNGCHAHQDKSCYICHRSLLLCRVALGKSFLQFTSLKVSHSPPGHHSVIGRPSVGGLHFPEYVIYRGEQAYPAFLITYQIVNEKNDDESATDNELKS</sequence>
<dbReference type="SUPFAM" id="SSF56399">
    <property type="entry name" value="ADP-ribosylation"/>
    <property type="match status" value="1"/>
</dbReference>
<keyword evidence="8" id="KW-1185">Reference proteome</keyword>
<dbReference type="PROSITE" id="PS50105">
    <property type="entry name" value="SAM_DOMAIN"/>
    <property type="match status" value="1"/>
</dbReference>
<feature type="repeat" description="ANK" evidence="3">
    <location>
        <begin position="412"/>
        <end position="444"/>
    </location>
</feature>
<gene>
    <name evidence="7" type="ORF">PVAND_009612</name>
</gene>
<evidence type="ECO:0000259" key="6">
    <source>
        <dbReference type="PROSITE" id="PS51059"/>
    </source>
</evidence>
<dbReference type="Pfam" id="PF00644">
    <property type="entry name" value="PARP"/>
    <property type="match status" value="1"/>
</dbReference>
<evidence type="ECO:0000256" key="3">
    <source>
        <dbReference type="PROSITE-ProRule" id="PRU00023"/>
    </source>
</evidence>
<feature type="repeat" description="ANK" evidence="3">
    <location>
        <begin position="343"/>
        <end position="378"/>
    </location>
</feature>
<keyword evidence="2 3" id="KW-0040">ANK repeat</keyword>
<dbReference type="SUPFAM" id="SSF48403">
    <property type="entry name" value="Ankyrin repeat"/>
    <property type="match status" value="3"/>
</dbReference>
<evidence type="ECO:0000256" key="4">
    <source>
        <dbReference type="RuleBase" id="RU362114"/>
    </source>
</evidence>
<keyword evidence="4" id="KW-0520">NAD</keyword>
<dbReference type="Proteomes" id="UP001107558">
    <property type="component" value="Chromosome 1"/>
</dbReference>
<dbReference type="Gene3D" id="1.25.40.20">
    <property type="entry name" value="Ankyrin repeat-containing domain"/>
    <property type="match status" value="5"/>
</dbReference>
<feature type="domain" description="SAM" evidence="5">
    <location>
        <begin position="853"/>
        <end position="916"/>
    </location>
</feature>
<accession>A0A9J6CDT2</accession>
<dbReference type="PROSITE" id="PS51059">
    <property type="entry name" value="PARP_CATALYTIC"/>
    <property type="match status" value="1"/>
</dbReference>
<dbReference type="Gene3D" id="6.20.320.10">
    <property type="match status" value="1"/>
</dbReference>
<feature type="repeat" description="ANK" evidence="3">
    <location>
        <begin position="546"/>
        <end position="578"/>
    </location>
</feature>
<feature type="repeat" description="ANK" evidence="3">
    <location>
        <begin position="224"/>
        <end position="256"/>
    </location>
</feature>